<dbReference type="Proteomes" id="UP001153076">
    <property type="component" value="Unassembled WGS sequence"/>
</dbReference>
<feature type="compositionally biased region" description="Acidic residues" evidence="5">
    <location>
        <begin position="21"/>
        <end position="34"/>
    </location>
</feature>
<proteinExistence type="inferred from homology"/>
<dbReference type="GO" id="GO:0005634">
    <property type="term" value="C:nucleus"/>
    <property type="evidence" value="ECO:0007669"/>
    <property type="project" value="UniProtKB-SubCell"/>
</dbReference>
<comment type="similarity">
    <text evidence="2 4">Belongs to the Ninja family.</text>
</comment>
<feature type="compositionally biased region" description="Basic and acidic residues" evidence="5">
    <location>
        <begin position="75"/>
        <end position="85"/>
    </location>
</feature>
<evidence type="ECO:0000256" key="1">
    <source>
        <dbReference type="ARBA" id="ARBA00004123"/>
    </source>
</evidence>
<comment type="subcellular location">
    <subcellularLocation>
        <location evidence="1 4">Nucleus</location>
    </subcellularLocation>
</comment>
<feature type="region of interest" description="Disordered" evidence="5">
    <location>
        <begin position="150"/>
        <end position="221"/>
    </location>
</feature>
<comment type="caution">
    <text evidence="7">The sequence shown here is derived from an EMBL/GenBank/DDBJ whole genome shotgun (WGS) entry which is preliminary data.</text>
</comment>
<evidence type="ECO:0000256" key="3">
    <source>
        <dbReference type="ARBA" id="ARBA00023242"/>
    </source>
</evidence>
<feature type="compositionally biased region" description="Low complexity" evidence="5">
    <location>
        <begin position="177"/>
        <end position="193"/>
    </location>
</feature>
<dbReference type="InterPro" id="IPR032308">
    <property type="entry name" value="TDBD"/>
</dbReference>
<dbReference type="OrthoDB" id="667358at2759"/>
<keyword evidence="3 4" id="KW-0539">Nucleus</keyword>
<feature type="domain" description="Tify" evidence="6">
    <location>
        <begin position="362"/>
        <end position="395"/>
    </location>
</feature>
<feature type="compositionally biased region" description="Polar residues" evidence="5">
    <location>
        <begin position="194"/>
        <end position="217"/>
    </location>
</feature>
<name>A0A9Q1GZQ8_9CARY</name>
<dbReference type="GO" id="GO:0045892">
    <property type="term" value="P:negative regulation of DNA-templated transcription"/>
    <property type="evidence" value="ECO:0007669"/>
    <property type="project" value="TreeGrafter"/>
</dbReference>
<dbReference type="PANTHER" id="PTHR31413:SF15">
    <property type="entry name" value="NINJA-FAMILY PROTEIN"/>
    <property type="match status" value="1"/>
</dbReference>
<dbReference type="PANTHER" id="PTHR31413">
    <property type="entry name" value="AFP HOMOLOG 2"/>
    <property type="match status" value="1"/>
</dbReference>
<keyword evidence="8" id="KW-1185">Reference proteome</keyword>
<evidence type="ECO:0000313" key="7">
    <source>
        <dbReference type="EMBL" id="KAJ8428489.1"/>
    </source>
</evidence>
<feature type="region of interest" description="Disordered" evidence="5">
    <location>
        <begin position="285"/>
        <end position="325"/>
    </location>
</feature>
<feature type="compositionally biased region" description="Low complexity" evidence="5">
    <location>
        <begin position="55"/>
        <end position="66"/>
    </location>
</feature>
<evidence type="ECO:0000313" key="8">
    <source>
        <dbReference type="Proteomes" id="UP001153076"/>
    </source>
</evidence>
<evidence type="ECO:0000256" key="5">
    <source>
        <dbReference type="SAM" id="MobiDB-lite"/>
    </source>
</evidence>
<feature type="compositionally biased region" description="Basic residues" evidence="5">
    <location>
        <begin position="86"/>
        <end position="97"/>
    </location>
</feature>
<comment type="function">
    <text evidence="4">Acts as a negative regulator of abscisic acid (ABA) response.</text>
</comment>
<evidence type="ECO:0000256" key="2">
    <source>
        <dbReference type="ARBA" id="ARBA00006081"/>
    </source>
</evidence>
<dbReference type="Pfam" id="PF16135">
    <property type="entry name" value="TDBD"/>
    <property type="match status" value="1"/>
</dbReference>
<accession>A0A9Q1GZQ8</accession>
<protein>
    <recommendedName>
        <fullName evidence="4">Ninja-family protein</fullName>
    </recommendedName>
    <alternativeName>
        <fullName evidence="4">ABI-binding protein</fullName>
    </alternativeName>
</protein>
<evidence type="ECO:0000256" key="4">
    <source>
        <dbReference type="RuleBase" id="RU369029"/>
    </source>
</evidence>
<organism evidence="7 8">
    <name type="scientific">Carnegiea gigantea</name>
    <dbReference type="NCBI Taxonomy" id="171969"/>
    <lineage>
        <taxon>Eukaryota</taxon>
        <taxon>Viridiplantae</taxon>
        <taxon>Streptophyta</taxon>
        <taxon>Embryophyta</taxon>
        <taxon>Tracheophyta</taxon>
        <taxon>Spermatophyta</taxon>
        <taxon>Magnoliopsida</taxon>
        <taxon>eudicotyledons</taxon>
        <taxon>Gunneridae</taxon>
        <taxon>Pentapetalae</taxon>
        <taxon>Caryophyllales</taxon>
        <taxon>Cactineae</taxon>
        <taxon>Cactaceae</taxon>
        <taxon>Cactoideae</taxon>
        <taxon>Echinocereeae</taxon>
        <taxon>Carnegiea</taxon>
    </lineage>
</organism>
<reference evidence="7" key="1">
    <citation type="submission" date="2022-04" db="EMBL/GenBank/DDBJ databases">
        <title>Carnegiea gigantea Genome sequencing and assembly v2.</title>
        <authorList>
            <person name="Copetti D."/>
            <person name="Sanderson M.J."/>
            <person name="Burquez A."/>
            <person name="Wojciechowski M.F."/>
        </authorList>
    </citation>
    <scope>NUCLEOTIDE SEQUENCE</scope>
    <source>
        <strain evidence="7">SGP5-SGP5p</strain>
        <tissue evidence="7">Aerial part</tissue>
    </source>
</reference>
<feature type="region of interest" description="Disordered" evidence="5">
    <location>
        <begin position="1"/>
        <end position="127"/>
    </location>
</feature>
<evidence type="ECO:0000259" key="6">
    <source>
        <dbReference type="Pfam" id="PF16135"/>
    </source>
</evidence>
<dbReference type="EMBL" id="JAKOGI010001000">
    <property type="protein sequence ID" value="KAJ8428489.1"/>
    <property type="molecule type" value="Genomic_DNA"/>
</dbReference>
<dbReference type="AlphaFoldDB" id="A0A9Q1GZQ8"/>
<dbReference type="GO" id="GO:0007165">
    <property type="term" value="P:signal transduction"/>
    <property type="evidence" value="ECO:0007669"/>
    <property type="project" value="InterPro"/>
</dbReference>
<dbReference type="InterPro" id="IPR031307">
    <property type="entry name" value="Ninja_fam"/>
</dbReference>
<sequence>MAENDQREIHHHHHHNQEAEITSEENPIEEDELELSLGLRPMHPRPRTTAISAQNFPEFSDSNSNPNPNPTIPFSKRDAQAFRRQEAKKKRDLKRKANNNNDRAWVGVEDRDGNSGDSPTAEDAGNCRKVAKLNNSYWAPPSWWSWNPAGGGGFRPYQGQNGKITPGGQNVDGETRQSISSGNSSGISDSYQSTSGPGATSSDVGSHSSHPYSQTSPPAIPTANCPRVQACSTQAELQPNGSVANGSLPKLCNFSSTQIEHIMSSGQPPMSPAAVATASNSIPLTQTSVEDGPLADKGRVPTTQTPSPKEIKVETGKPPKPTGPTSQEKLILAQMPCVSVTGNGPHGKTITGFLYRYTKAEVSIVCVCHGASFSPAGFVEHAGGVDVEHPLRHIRVVPFALG</sequence>
<gene>
    <name evidence="7" type="ORF">Cgig2_029942</name>
</gene>